<proteinExistence type="predicted"/>
<dbReference type="GO" id="GO:0030686">
    <property type="term" value="C:90S preribosome"/>
    <property type="evidence" value="ECO:0007669"/>
    <property type="project" value="TreeGrafter"/>
</dbReference>
<organism evidence="2">
    <name type="scientific">Sesamum calycinum</name>
    <dbReference type="NCBI Taxonomy" id="2727403"/>
    <lineage>
        <taxon>Eukaryota</taxon>
        <taxon>Viridiplantae</taxon>
        <taxon>Streptophyta</taxon>
        <taxon>Embryophyta</taxon>
        <taxon>Tracheophyta</taxon>
        <taxon>Spermatophyta</taxon>
        <taxon>Magnoliopsida</taxon>
        <taxon>eudicotyledons</taxon>
        <taxon>Gunneridae</taxon>
        <taxon>Pentapetalae</taxon>
        <taxon>asterids</taxon>
        <taxon>lamiids</taxon>
        <taxon>Lamiales</taxon>
        <taxon>Pedaliaceae</taxon>
        <taxon>Sesamum</taxon>
    </lineage>
</organism>
<comment type="caution">
    <text evidence="2">The sequence shown here is derived from an EMBL/GenBank/DDBJ whole genome shotgun (WGS) entry which is preliminary data.</text>
</comment>
<reference evidence="2" key="1">
    <citation type="submission" date="2020-06" db="EMBL/GenBank/DDBJ databases">
        <authorList>
            <person name="Li T."/>
            <person name="Hu X."/>
            <person name="Zhang T."/>
            <person name="Song X."/>
            <person name="Zhang H."/>
            <person name="Dai N."/>
            <person name="Sheng W."/>
            <person name="Hou X."/>
            <person name="Wei L."/>
        </authorList>
    </citation>
    <scope>NUCLEOTIDE SEQUENCE</scope>
    <source>
        <strain evidence="2">KEN8</strain>
        <tissue evidence="2">Leaf</tissue>
    </source>
</reference>
<dbReference type="GO" id="GO:0000447">
    <property type="term" value="P:endonucleolytic cleavage in ITS1 to separate SSU-rRNA from 5.8S rRNA and LSU-rRNA from tricistronic rRNA transcript (SSU-rRNA, 5.8S rRNA, LSU-rRNA)"/>
    <property type="evidence" value="ECO:0007669"/>
    <property type="project" value="TreeGrafter"/>
</dbReference>
<name>A0AAW2NFW3_9LAMI</name>
<dbReference type="GO" id="GO:0003723">
    <property type="term" value="F:RNA binding"/>
    <property type="evidence" value="ECO:0007669"/>
    <property type="project" value="InterPro"/>
</dbReference>
<evidence type="ECO:0000256" key="1">
    <source>
        <dbReference type="SAM" id="MobiDB-lite"/>
    </source>
</evidence>
<dbReference type="GO" id="GO:0000472">
    <property type="term" value="P:endonucleolytic cleavage to generate mature 5'-end of SSU-rRNA from (SSU-rRNA, 5.8S rRNA, LSU-rRNA)"/>
    <property type="evidence" value="ECO:0007669"/>
    <property type="project" value="TreeGrafter"/>
</dbReference>
<dbReference type="EMBL" id="JACGWM010000011">
    <property type="protein sequence ID" value="KAL0341784.1"/>
    <property type="molecule type" value="Genomic_DNA"/>
</dbReference>
<accession>A0AAW2NFW3</accession>
<dbReference type="GO" id="GO:0030688">
    <property type="term" value="C:preribosome, small subunit precursor"/>
    <property type="evidence" value="ECO:0007669"/>
    <property type="project" value="TreeGrafter"/>
</dbReference>
<feature type="compositionally biased region" description="Basic residues" evidence="1">
    <location>
        <begin position="35"/>
        <end position="48"/>
    </location>
</feature>
<reference evidence="2" key="2">
    <citation type="journal article" date="2024" name="Plant">
        <title>Genomic evolution and insights into agronomic trait innovations of Sesamum species.</title>
        <authorList>
            <person name="Miao H."/>
            <person name="Wang L."/>
            <person name="Qu L."/>
            <person name="Liu H."/>
            <person name="Sun Y."/>
            <person name="Le M."/>
            <person name="Wang Q."/>
            <person name="Wei S."/>
            <person name="Zheng Y."/>
            <person name="Lin W."/>
            <person name="Duan Y."/>
            <person name="Cao H."/>
            <person name="Xiong S."/>
            <person name="Wang X."/>
            <person name="Wei L."/>
            <person name="Li C."/>
            <person name="Ma Q."/>
            <person name="Ju M."/>
            <person name="Zhao R."/>
            <person name="Li G."/>
            <person name="Mu C."/>
            <person name="Tian Q."/>
            <person name="Mei H."/>
            <person name="Zhang T."/>
            <person name="Gao T."/>
            <person name="Zhang H."/>
        </authorList>
    </citation>
    <scope>NUCLEOTIDE SEQUENCE</scope>
    <source>
        <strain evidence="2">KEN8</strain>
    </source>
</reference>
<dbReference type="AlphaFoldDB" id="A0AAW2NFW3"/>
<protein>
    <submittedName>
        <fullName evidence="2">Pumilio23</fullName>
    </submittedName>
</protein>
<evidence type="ECO:0000313" key="2">
    <source>
        <dbReference type="EMBL" id="KAL0341784.1"/>
    </source>
</evidence>
<sequence>MVSIGLKALQLRKHKSRNLSEDGLMADKGTSSIGKVRKHRRMGRKGSKKNAGFHGGASTENQSGGGVPKKFAKDKTSSVHQASYIRKQVDPETATYFSEISNVIEGAEIDLEERSVICGNALEEARGKEVELATDYIISHTMQTP</sequence>
<gene>
    <name evidence="2" type="ORF">Scaly_1841000</name>
</gene>
<dbReference type="GO" id="GO:0000056">
    <property type="term" value="P:ribosomal small subunit export from nucleus"/>
    <property type="evidence" value="ECO:0007669"/>
    <property type="project" value="TreeGrafter"/>
</dbReference>
<dbReference type="InterPro" id="IPR040000">
    <property type="entry name" value="NOP9"/>
</dbReference>
<dbReference type="GO" id="GO:0005730">
    <property type="term" value="C:nucleolus"/>
    <property type="evidence" value="ECO:0007669"/>
    <property type="project" value="TreeGrafter"/>
</dbReference>
<feature type="region of interest" description="Disordered" evidence="1">
    <location>
        <begin position="20"/>
        <end position="78"/>
    </location>
</feature>
<dbReference type="GO" id="GO:0000480">
    <property type="term" value="P:endonucleolytic cleavage in 5'-ETS of tricistronic rRNA transcript (SSU-rRNA, 5.8S rRNA, LSU-rRNA)"/>
    <property type="evidence" value="ECO:0007669"/>
    <property type="project" value="TreeGrafter"/>
</dbReference>
<dbReference type="PANTHER" id="PTHR13102:SF0">
    <property type="entry name" value="NUCLEOLAR PROTEIN 9"/>
    <property type="match status" value="1"/>
</dbReference>
<dbReference type="PANTHER" id="PTHR13102">
    <property type="entry name" value="NUCLEOLAR PROTEIN 9"/>
    <property type="match status" value="1"/>
</dbReference>